<accession>A0A9P3G915</accession>
<dbReference type="Proteomes" id="UP000703269">
    <property type="component" value="Unassembled WGS sequence"/>
</dbReference>
<protein>
    <submittedName>
        <fullName evidence="1">Uncharacterized protein</fullName>
    </submittedName>
</protein>
<evidence type="ECO:0000313" key="1">
    <source>
        <dbReference type="EMBL" id="GJE89670.1"/>
    </source>
</evidence>
<dbReference type="AlphaFoldDB" id="A0A9P3G915"/>
<organism evidence="1 2">
    <name type="scientific">Phanerochaete sordida</name>
    <dbReference type="NCBI Taxonomy" id="48140"/>
    <lineage>
        <taxon>Eukaryota</taxon>
        <taxon>Fungi</taxon>
        <taxon>Dikarya</taxon>
        <taxon>Basidiomycota</taxon>
        <taxon>Agaricomycotina</taxon>
        <taxon>Agaricomycetes</taxon>
        <taxon>Polyporales</taxon>
        <taxon>Phanerochaetaceae</taxon>
        <taxon>Phanerochaete</taxon>
    </lineage>
</organism>
<name>A0A9P3G915_9APHY</name>
<proteinExistence type="predicted"/>
<reference evidence="1 2" key="1">
    <citation type="submission" date="2021-08" db="EMBL/GenBank/DDBJ databases">
        <title>Draft Genome Sequence of Phanerochaete sordida strain YK-624.</title>
        <authorList>
            <person name="Mori T."/>
            <person name="Dohra H."/>
            <person name="Suzuki T."/>
            <person name="Kawagishi H."/>
            <person name="Hirai H."/>
        </authorList>
    </citation>
    <scope>NUCLEOTIDE SEQUENCE [LARGE SCALE GENOMIC DNA]</scope>
    <source>
        <strain evidence="1 2">YK-624</strain>
    </source>
</reference>
<sequence>MAKTPLLPAVAVHSAEEDMVATRMWHMEAEARRQAKRVLWCGPNSPAAQLAAARESHGAAA</sequence>
<dbReference type="EMBL" id="BPQB01000013">
    <property type="protein sequence ID" value="GJE89670.1"/>
    <property type="molecule type" value="Genomic_DNA"/>
</dbReference>
<evidence type="ECO:0000313" key="2">
    <source>
        <dbReference type="Proteomes" id="UP000703269"/>
    </source>
</evidence>
<comment type="caution">
    <text evidence="1">The sequence shown here is derived from an EMBL/GenBank/DDBJ whole genome shotgun (WGS) entry which is preliminary data.</text>
</comment>
<keyword evidence="2" id="KW-1185">Reference proteome</keyword>
<gene>
    <name evidence="1" type="ORF">PsYK624_057760</name>
</gene>